<dbReference type="EMBL" id="BLXT01005798">
    <property type="protein sequence ID" value="GFO26287.1"/>
    <property type="molecule type" value="Genomic_DNA"/>
</dbReference>
<proteinExistence type="predicted"/>
<dbReference type="InterPro" id="IPR011989">
    <property type="entry name" value="ARM-like"/>
</dbReference>
<feature type="region of interest" description="Disordered" evidence="1">
    <location>
        <begin position="1"/>
        <end position="23"/>
    </location>
</feature>
<evidence type="ECO:0000313" key="3">
    <source>
        <dbReference type="EMBL" id="GFO26287.1"/>
    </source>
</evidence>
<dbReference type="SUPFAM" id="SSF52200">
    <property type="entry name" value="Toll/Interleukin receptor TIR domain"/>
    <property type="match status" value="1"/>
</dbReference>
<dbReference type="Gene3D" id="1.25.10.10">
    <property type="entry name" value="Leucine-rich Repeat Variant"/>
    <property type="match status" value="1"/>
</dbReference>
<accession>A0AAV4C4J1</accession>
<evidence type="ECO:0000259" key="2">
    <source>
        <dbReference type="Pfam" id="PF13676"/>
    </source>
</evidence>
<dbReference type="Gene3D" id="3.40.50.10140">
    <property type="entry name" value="Toll/interleukin-1 receptor homology (TIR) domain"/>
    <property type="match status" value="1"/>
</dbReference>
<feature type="region of interest" description="Disordered" evidence="1">
    <location>
        <begin position="80"/>
        <end position="99"/>
    </location>
</feature>
<dbReference type="InterPro" id="IPR000157">
    <property type="entry name" value="TIR_dom"/>
</dbReference>
<name>A0AAV4C4J1_9GAST</name>
<dbReference type="SMART" id="SM00185">
    <property type="entry name" value="ARM"/>
    <property type="match status" value="2"/>
</dbReference>
<protein>
    <recommendedName>
        <fullName evidence="2">TIR domain-containing protein</fullName>
    </recommendedName>
</protein>
<organism evidence="3 4">
    <name type="scientific">Plakobranchus ocellatus</name>
    <dbReference type="NCBI Taxonomy" id="259542"/>
    <lineage>
        <taxon>Eukaryota</taxon>
        <taxon>Metazoa</taxon>
        <taxon>Spiralia</taxon>
        <taxon>Lophotrochozoa</taxon>
        <taxon>Mollusca</taxon>
        <taxon>Gastropoda</taxon>
        <taxon>Heterobranchia</taxon>
        <taxon>Euthyneura</taxon>
        <taxon>Panpulmonata</taxon>
        <taxon>Sacoglossa</taxon>
        <taxon>Placobranchoidea</taxon>
        <taxon>Plakobranchidae</taxon>
        <taxon>Plakobranchus</taxon>
    </lineage>
</organism>
<evidence type="ECO:0000256" key="1">
    <source>
        <dbReference type="SAM" id="MobiDB-lite"/>
    </source>
</evidence>
<dbReference type="PANTHER" id="PTHR46270:SF2">
    <property type="entry name" value="TIR DOMAIN-CONTAINING PROTEIN"/>
    <property type="match status" value="1"/>
</dbReference>
<dbReference type="Pfam" id="PF13676">
    <property type="entry name" value="TIR_2"/>
    <property type="match status" value="1"/>
</dbReference>
<dbReference type="Proteomes" id="UP000735302">
    <property type="component" value="Unassembled WGS sequence"/>
</dbReference>
<dbReference type="SUPFAM" id="SSF48371">
    <property type="entry name" value="ARM repeat"/>
    <property type="match status" value="1"/>
</dbReference>
<dbReference type="InterPro" id="IPR000225">
    <property type="entry name" value="Armadillo"/>
</dbReference>
<reference evidence="3 4" key="1">
    <citation type="journal article" date="2021" name="Elife">
        <title>Chloroplast acquisition without the gene transfer in kleptoplastic sea slugs, Plakobranchus ocellatus.</title>
        <authorList>
            <person name="Maeda T."/>
            <person name="Takahashi S."/>
            <person name="Yoshida T."/>
            <person name="Shimamura S."/>
            <person name="Takaki Y."/>
            <person name="Nagai Y."/>
            <person name="Toyoda A."/>
            <person name="Suzuki Y."/>
            <person name="Arimoto A."/>
            <person name="Ishii H."/>
            <person name="Satoh N."/>
            <person name="Nishiyama T."/>
            <person name="Hasebe M."/>
            <person name="Maruyama T."/>
            <person name="Minagawa J."/>
            <person name="Obokata J."/>
            <person name="Shigenobu S."/>
        </authorList>
    </citation>
    <scope>NUCLEOTIDE SEQUENCE [LARGE SCALE GENOMIC DNA]</scope>
</reference>
<dbReference type="InterPro" id="IPR016024">
    <property type="entry name" value="ARM-type_fold"/>
</dbReference>
<keyword evidence="4" id="KW-1185">Reference proteome</keyword>
<evidence type="ECO:0000313" key="4">
    <source>
        <dbReference type="Proteomes" id="UP000735302"/>
    </source>
</evidence>
<sequence length="762" mass="85572">MGTGPSTPGIRQMNTSEAVQSMPRLTVTQQVSPEKAADKTGPKTVPVVMASPTLIFDICLIYCENNALLNGWTSDEAEVRTEATDGDSEEKKKIQKKESPEEVAEKFQAGLKKIQAKCELLLTVKPRDLEQEGAPFTHDFRQCVLVFATSYFYFKIGEIPMSEILRYRASVGEFMCQPHVIKTLLDSVADGLKRRDFFDESGKMLKEFWFPMKNMLLTLVNYSDFVSAIKFNIAEHEALIPQLLTILESHREAHMNKTQSEEQEKLVKWCLSILHNCGSLEENVPTLRDHGTIPLLLTYTDSPAATIRLSTLATLADLVNESEAELLRANPKNFRFILQKLEKALKTVNHRDVGWSAAELVRAIRQLARNDANKAILVDQGCLPVLLETVQVGDETELQEALDCLWILSFDDSNKQHIESEPGLIQAVWDMYHAVSGKAQHTCQGILWSMRDTLQESTDFKHIAEEIMSIKSQATPKHENIVVVEDAVEGPEGSSFQGHVMISYQWANQEIIKRICSELRAHGIPVWIDIDYMGGSTLQAMAQAVEDSFAVIIAMSQKYKDSPNTRAEAEYTFQQRKPIIPLIMQRGYKPDGWLGLILGSKLYYDFSGNYSFESRMDGLRKAVFTVAGRGTGQVDSVDQPLVATKAGAVALTSPSVLTPPTPAGHALSIKGHHYTTRAPQHKLDEQKISRWSQEDVSKWLSKYKLDESALKDVTGEEIVFLYNLKYEAPEFFYNCLDKKLHISLLMDLANATKAFKDLSTHT</sequence>
<dbReference type="InterPro" id="IPR035897">
    <property type="entry name" value="Toll_tir_struct_dom_sf"/>
</dbReference>
<comment type="caution">
    <text evidence="3">The sequence shown here is derived from an EMBL/GenBank/DDBJ whole genome shotgun (WGS) entry which is preliminary data.</text>
</comment>
<dbReference type="AlphaFoldDB" id="A0AAV4C4J1"/>
<feature type="domain" description="TIR" evidence="2">
    <location>
        <begin position="500"/>
        <end position="613"/>
    </location>
</feature>
<dbReference type="GO" id="GO:0007165">
    <property type="term" value="P:signal transduction"/>
    <property type="evidence" value="ECO:0007669"/>
    <property type="project" value="InterPro"/>
</dbReference>
<dbReference type="PANTHER" id="PTHR46270">
    <property type="entry name" value="ARMADILLO-TYPE FOLD-RELATED"/>
    <property type="match status" value="1"/>
</dbReference>
<gene>
    <name evidence="3" type="ORF">PoB_005279200</name>
</gene>